<comment type="caution">
    <text evidence="3">The sequence shown here is derived from an EMBL/GenBank/DDBJ whole genome shotgun (WGS) entry which is preliminary data.</text>
</comment>
<dbReference type="EMBL" id="LBOZ01000001">
    <property type="protein sequence ID" value="KKP48359.1"/>
    <property type="molecule type" value="Genomic_DNA"/>
</dbReference>
<dbReference type="AlphaFoldDB" id="A0A0F9ZVX0"/>
<keyword evidence="1" id="KW-0812">Transmembrane</keyword>
<evidence type="ECO:0000313" key="4">
    <source>
        <dbReference type="Proteomes" id="UP000033995"/>
    </source>
</evidence>
<evidence type="ECO:0000313" key="3">
    <source>
        <dbReference type="EMBL" id="KKP48359.1"/>
    </source>
</evidence>
<dbReference type="Pfam" id="PF00535">
    <property type="entry name" value="Glycos_transf_2"/>
    <property type="match status" value="1"/>
</dbReference>
<dbReference type="PANTHER" id="PTHR43179">
    <property type="entry name" value="RHAMNOSYLTRANSFERASE WBBL"/>
    <property type="match status" value="1"/>
</dbReference>
<feature type="transmembrane region" description="Helical" evidence="1">
    <location>
        <begin position="270"/>
        <end position="293"/>
    </location>
</feature>
<dbReference type="Gene3D" id="3.90.550.10">
    <property type="entry name" value="Spore Coat Polysaccharide Biosynthesis Protein SpsA, Chain A"/>
    <property type="match status" value="1"/>
</dbReference>
<evidence type="ECO:0000259" key="2">
    <source>
        <dbReference type="Pfam" id="PF00535"/>
    </source>
</evidence>
<accession>A0A0F9ZVX0</accession>
<sequence>MAKERLDLSIVIISSKLDYLNDCLETLYSSLRGVKNEVILIDNVSVDKIGEKIKLKYPAVKVIRRDVNGGFGENNNMGMRIAKGRYVLLLNDDTKMIDKEIFKEMINWMDSHPRVGLASCALLNPDLKNYQGSGGYFPTLPRVITWMLFIDDIPYLDKLIKPYHPMHGYSFFHTNEEYFKVSHKQDWVTGAFFLMRKTAMDQSGIFDEDFFLYVEEVELAYRVAKKGWETWYLPKWKIVHYGMATNGSEKATIMEMQNLRLFYKKHKPSWQLPVLTFFLRFGAFLRLFVYLILGRINIAKIYAKAIVAV</sequence>
<evidence type="ECO:0000256" key="1">
    <source>
        <dbReference type="SAM" id="Phobius"/>
    </source>
</evidence>
<protein>
    <recommendedName>
        <fullName evidence="2">Glycosyltransferase 2-like domain-containing protein</fullName>
    </recommendedName>
</protein>
<proteinExistence type="predicted"/>
<dbReference type="PANTHER" id="PTHR43179:SF7">
    <property type="entry name" value="RHAMNOSYLTRANSFERASE WBBL"/>
    <property type="match status" value="1"/>
</dbReference>
<dbReference type="InterPro" id="IPR029044">
    <property type="entry name" value="Nucleotide-diphossugar_trans"/>
</dbReference>
<reference evidence="3 4" key="1">
    <citation type="journal article" date="2015" name="Nature">
        <title>rRNA introns, odd ribosomes, and small enigmatic genomes across a large radiation of phyla.</title>
        <authorList>
            <person name="Brown C.T."/>
            <person name="Hug L.A."/>
            <person name="Thomas B.C."/>
            <person name="Sharon I."/>
            <person name="Castelle C.J."/>
            <person name="Singh A."/>
            <person name="Wilkins M.J."/>
            <person name="Williams K.H."/>
            <person name="Banfield J.F."/>
        </authorList>
    </citation>
    <scope>NUCLEOTIDE SEQUENCE [LARGE SCALE GENOMIC DNA]</scope>
</reference>
<keyword evidence="1" id="KW-0472">Membrane</keyword>
<dbReference type="InterPro" id="IPR001173">
    <property type="entry name" value="Glyco_trans_2-like"/>
</dbReference>
<dbReference type="SUPFAM" id="SSF53448">
    <property type="entry name" value="Nucleotide-diphospho-sugar transferases"/>
    <property type="match status" value="1"/>
</dbReference>
<dbReference type="Proteomes" id="UP000033995">
    <property type="component" value="Unassembled WGS sequence"/>
</dbReference>
<feature type="domain" description="Glycosyltransferase 2-like" evidence="2">
    <location>
        <begin position="16"/>
        <end position="115"/>
    </location>
</feature>
<organism evidence="3 4">
    <name type="scientific">Candidatus Woesebacteria bacterium GW2011_GWA2_33_28</name>
    <dbReference type="NCBI Taxonomy" id="1618561"/>
    <lineage>
        <taxon>Bacteria</taxon>
        <taxon>Candidatus Woeseibacteriota</taxon>
    </lineage>
</organism>
<keyword evidence="1" id="KW-1133">Transmembrane helix</keyword>
<name>A0A0F9ZVX0_9BACT</name>
<gene>
    <name evidence="3" type="ORF">UR38_C0001G0155</name>
</gene>